<evidence type="ECO:0000313" key="2">
    <source>
        <dbReference type="EMBL" id="OCA76155.1"/>
    </source>
</evidence>
<comment type="caution">
    <text evidence="2">The sequence shown here is derived from an EMBL/GenBank/DDBJ whole genome shotgun (WGS) entry which is preliminary data.</text>
</comment>
<dbReference type="InterPro" id="IPR007845">
    <property type="entry name" value="HemS/ChuX_dom"/>
</dbReference>
<evidence type="ECO:0000259" key="1">
    <source>
        <dbReference type="Pfam" id="PF05171"/>
    </source>
</evidence>
<evidence type="ECO:0000313" key="3">
    <source>
        <dbReference type="Proteomes" id="UP000092651"/>
    </source>
</evidence>
<dbReference type="GO" id="GO:0006826">
    <property type="term" value="P:iron ion transport"/>
    <property type="evidence" value="ECO:0007669"/>
    <property type="project" value="InterPro"/>
</dbReference>
<dbReference type="Proteomes" id="UP000092651">
    <property type="component" value="Unassembled WGS sequence"/>
</dbReference>
<dbReference type="Pfam" id="PF05171">
    <property type="entry name" value="HemS"/>
    <property type="match status" value="2"/>
</dbReference>
<dbReference type="InterPro" id="IPR053733">
    <property type="entry name" value="Heme_Transport_Util_sf"/>
</dbReference>
<feature type="domain" description="Haemin-degrading HemS/ChuX" evidence="1">
    <location>
        <begin position="32"/>
        <end position="156"/>
    </location>
</feature>
<dbReference type="Gene3D" id="3.40.1570.10">
    <property type="entry name" value="HemS/ChuS/ChuX like domains"/>
    <property type="match status" value="2"/>
</dbReference>
<gene>
    <name evidence="2" type="ORF">BBI01_05535</name>
</gene>
<feature type="domain" description="Haemin-degrading HemS/ChuX" evidence="1">
    <location>
        <begin position="208"/>
        <end position="340"/>
    </location>
</feature>
<name>A0A1B8ZX47_9FLAO</name>
<dbReference type="OrthoDB" id="316630at2"/>
<dbReference type="SUPFAM" id="SSF144064">
    <property type="entry name" value="Heme iron utilization protein-like"/>
    <property type="match status" value="1"/>
</dbReference>
<proteinExistence type="predicted"/>
<sequence length="342" mass="38889">MSILVNDLKEKWEALKAENPHIRIRNAAAQLGVSEAELLVTSIGEEVVVLNPDFPEILTEAEQLGKVMALTRNDECVHERKGIYQNGDFSSPHAQLFVGEDIDLRIFLNHWKFAFAVVEGDKKSLQFFGKDGLALHKIYLTKNSNDEAFNAIVEKFKAEDQNQTFTFEAVAPKQAEKPDAEIDVEGFKKAWTELKDTHDFFMMTRKFGVSRTQALRLAPEGFTKKIDNSKVVNILEDASEKNTPIMVFVGNRGIIQIHTGNVKKTLWHQQWFNVMDPDFNLHLDVTKIAEAWIVKKPTEDGEVTAVEVFNKEGDFIVQFFGKRKPGIPELQEWKDLVATLDN</sequence>
<dbReference type="CDD" id="cd16830">
    <property type="entry name" value="HemS-like_N"/>
    <property type="match status" value="1"/>
</dbReference>
<organism evidence="2 3">
    <name type="scientific">Chryseobacterium artocarpi</name>
    <dbReference type="NCBI Taxonomy" id="1414727"/>
    <lineage>
        <taxon>Bacteria</taxon>
        <taxon>Pseudomonadati</taxon>
        <taxon>Bacteroidota</taxon>
        <taxon>Flavobacteriia</taxon>
        <taxon>Flavobacteriales</taxon>
        <taxon>Weeksellaceae</taxon>
        <taxon>Chryseobacterium group</taxon>
        <taxon>Chryseobacterium</taxon>
    </lineage>
</organism>
<dbReference type="CDD" id="cd16831">
    <property type="entry name" value="HemS-like_C"/>
    <property type="match status" value="1"/>
</dbReference>
<dbReference type="AlphaFoldDB" id="A0A1B8ZX47"/>
<dbReference type="EMBL" id="MAYH01000012">
    <property type="protein sequence ID" value="OCA76155.1"/>
    <property type="molecule type" value="Genomic_DNA"/>
</dbReference>
<dbReference type="RefSeq" id="WP_065393827.1">
    <property type="nucleotide sequence ID" value="NZ_MAYH01000012.1"/>
</dbReference>
<protein>
    <submittedName>
        <fullName evidence="2">Heme ABC transporter</fullName>
    </submittedName>
</protein>
<reference evidence="2 3" key="1">
    <citation type="submission" date="2016-07" db="EMBL/GenBank/DDBJ databases">
        <authorList>
            <person name="Jeong J.-J."/>
            <person name="Kim D.W."/>
            <person name="Sang M.K."/>
            <person name="Choi I.-G."/>
            <person name="Kim K.D."/>
        </authorList>
    </citation>
    <scope>NUCLEOTIDE SEQUENCE [LARGE SCALE GENOMIC DNA]</scope>
    <source>
        <strain evidence="2 3">UTM-3</strain>
    </source>
</reference>
<accession>A0A1B8ZX47</accession>
<keyword evidence="3" id="KW-1185">Reference proteome</keyword>